<dbReference type="RefSeq" id="WP_144359301.1">
    <property type="nucleotide sequence ID" value="NZ_VMNH01000013.1"/>
</dbReference>
<evidence type="ECO:0000313" key="2">
    <source>
        <dbReference type="Proteomes" id="UP000316649"/>
    </source>
</evidence>
<protein>
    <submittedName>
        <fullName evidence="1">Glycosyltransferase family 1 protein</fullName>
    </submittedName>
</protein>
<gene>
    <name evidence="1" type="ORF">FHP88_11970</name>
</gene>
<dbReference type="Gene3D" id="3.40.50.2000">
    <property type="entry name" value="Glycogen Phosphorylase B"/>
    <property type="match status" value="1"/>
</dbReference>
<dbReference type="Proteomes" id="UP000316649">
    <property type="component" value="Unassembled WGS sequence"/>
</dbReference>
<keyword evidence="1" id="KW-0808">Transferase</keyword>
<name>A0A557S836_9GAMM</name>
<dbReference type="SUPFAM" id="SSF53756">
    <property type="entry name" value="UDP-Glycosyltransferase/glycogen phosphorylase"/>
    <property type="match status" value="1"/>
</dbReference>
<evidence type="ECO:0000313" key="1">
    <source>
        <dbReference type="EMBL" id="TVO73580.1"/>
    </source>
</evidence>
<dbReference type="OrthoDB" id="9769600at2"/>
<dbReference type="AlphaFoldDB" id="A0A557S836"/>
<dbReference type="EMBL" id="VMNH01000013">
    <property type="protein sequence ID" value="TVO73580.1"/>
    <property type="molecule type" value="Genomic_DNA"/>
</dbReference>
<comment type="caution">
    <text evidence="1">The sequence shown here is derived from an EMBL/GenBank/DDBJ whole genome shotgun (WGS) entry which is preliminary data.</text>
</comment>
<dbReference type="PANTHER" id="PTHR45947:SF3">
    <property type="entry name" value="SULFOQUINOVOSYL TRANSFERASE SQD2"/>
    <property type="match status" value="1"/>
</dbReference>
<reference evidence="1 2" key="1">
    <citation type="submission" date="2019-07" db="EMBL/GenBank/DDBJ databases">
        <title>The pathways for chlorine oxyanion respiration interact through the shared metabolite chlorate.</title>
        <authorList>
            <person name="Barnum T.P."/>
            <person name="Cheng Y."/>
            <person name="Hill K.A."/>
            <person name="Lucas L.N."/>
            <person name="Carlson H.K."/>
            <person name="Coates J.D."/>
        </authorList>
    </citation>
    <scope>NUCLEOTIDE SEQUENCE [LARGE SCALE GENOMIC DNA]</scope>
    <source>
        <strain evidence="1 2">BK-1</strain>
    </source>
</reference>
<dbReference type="InterPro" id="IPR050194">
    <property type="entry name" value="Glycosyltransferase_grp1"/>
</dbReference>
<accession>A0A557S836</accession>
<dbReference type="PANTHER" id="PTHR45947">
    <property type="entry name" value="SULFOQUINOVOSYL TRANSFERASE SQD2"/>
    <property type="match status" value="1"/>
</dbReference>
<keyword evidence="2" id="KW-1185">Reference proteome</keyword>
<proteinExistence type="predicted"/>
<sequence length="399" mass="45509">MSMTDNESNRSYVLDGCEFVVMAPNSWSGQWMNRQQLFSRIGRYSKVIYSQGIPFSWELSGASQLFGNIKSYFKDDNNVTVDFPSSLLIRIGKIPVLNKFVLKLHSKNLVMQSNKTRVLYIFHPMFAEYIDTIDHDILVYHPYDDFSKQGVMSEQSVVEEALLINQADIVITPSLSLTQNLKVEYNREDIHTINNGVDFDAFSTGNINTQATEISSLAKPRICYIGSINIKVDLDLLYLLSNEYEHASIILIGNVGFLGQKKSVFDKLKQQKNVYFLGSKPHTELPAYAKAMDCLLMCYDTSPKLWAKYSYPLKLNEYLATRVPVVSCELSSVEGLEELVDVAYTNEEWVSSVRNILEGKYSKINAGYEYAAKQDWSNRVDAIVELLKCKLNEHKLSRH</sequence>
<dbReference type="GO" id="GO:0016758">
    <property type="term" value="F:hexosyltransferase activity"/>
    <property type="evidence" value="ECO:0007669"/>
    <property type="project" value="TreeGrafter"/>
</dbReference>
<organism evidence="1 2">
    <name type="scientific">Sedimenticola selenatireducens</name>
    <dbReference type="NCBI Taxonomy" id="191960"/>
    <lineage>
        <taxon>Bacteria</taxon>
        <taxon>Pseudomonadati</taxon>
        <taxon>Pseudomonadota</taxon>
        <taxon>Gammaproteobacteria</taxon>
        <taxon>Chromatiales</taxon>
        <taxon>Sedimenticolaceae</taxon>
        <taxon>Sedimenticola</taxon>
    </lineage>
</organism>